<dbReference type="RefSeq" id="WP_055258841.1">
    <property type="nucleotide sequence ID" value="NZ_CYXT01000014.1"/>
</dbReference>
<organism evidence="2 3">
    <name type="scientific">Anaerostipes hadrus</name>
    <dbReference type="NCBI Taxonomy" id="649756"/>
    <lineage>
        <taxon>Bacteria</taxon>
        <taxon>Bacillati</taxon>
        <taxon>Bacillota</taxon>
        <taxon>Clostridia</taxon>
        <taxon>Lachnospirales</taxon>
        <taxon>Lachnospiraceae</taxon>
        <taxon>Anaerostipes</taxon>
    </lineage>
</organism>
<reference evidence="2 3" key="1">
    <citation type="submission" date="2015-09" db="EMBL/GenBank/DDBJ databases">
        <authorList>
            <consortium name="Pathogen Informatics"/>
        </authorList>
    </citation>
    <scope>NUCLEOTIDE SEQUENCE [LARGE SCALE GENOMIC DNA]</scope>
    <source>
        <strain evidence="2 3">2789STDY5608868</strain>
    </source>
</reference>
<dbReference type="EMBL" id="CYXT01000014">
    <property type="protein sequence ID" value="CUM99585.1"/>
    <property type="molecule type" value="Genomic_DNA"/>
</dbReference>
<dbReference type="AlphaFoldDB" id="A0A173TCB9"/>
<sequence length="111" mass="12898">MTKKKKRSLSTKKRQGNKPFEFNQAAPNRYIAHFYRKCTIGQFLKIILETKPEDYGCIVIFDSKDRPLDSYHYKNSQLTHDFTNENIDEKTIQFAFGNGSGTSMDYTLTVS</sequence>
<dbReference type="Proteomes" id="UP000095598">
    <property type="component" value="Unassembled WGS sequence"/>
</dbReference>
<proteinExistence type="predicted"/>
<evidence type="ECO:0000313" key="2">
    <source>
        <dbReference type="EMBL" id="CUM99585.1"/>
    </source>
</evidence>
<evidence type="ECO:0000256" key="1">
    <source>
        <dbReference type="SAM" id="MobiDB-lite"/>
    </source>
</evidence>
<gene>
    <name evidence="2" type="ORF">ERS852425_01935</name>
</gene>
<evidence type="ECO:0000313" key="3">
    <source>
        <dbReference type="Proteomes" id="UP000095598"/>
    </source>
</evidence>
<protein>
    <submittedName>
        <fullName evidence="2">Uncharacterized protein</fullName>
    </submittedName>
</protein>
<accession>A0A173TCB9</accession>
<feature type="region of interest" description="Disordered" evidence="1">
    <location>
        <begin position="1"/>
        <end position="20"/>
    </location>
</feature>
<feature type="compositionally biased region" description="Basic residues" evidence="1">
    <location>
        <begin position="1"/>
        <end position="16"/>
    </location>
</feature>
<name>A0A173TCB9_ANAHA</name>